<dbReference type="PANTHER" id="PTHR11493:SF54">
    <property type="entry name" value="ANAEROBIC SULFITE REDUCTASE SUBUNIT C"/>
    <property type="match status" value="1"/>
</dbReference>
<comment type="similarity">
    <text evidence="1">Belongs to the nitrite and sulfite reductase 4Fe-4S domain family.</text>
</comment>
<name>A0A2L1CBZ6_METMI</name>
<dbReference type="GO" id="GO:0046872">
    <property type="term" value="F:metal ion binding"/>
    <property type="evidence" value="ECO:0007669"/>
    <property type="project" value="UniProtKB-KW"/>
</dbReference>
<dbReference type="Pfam" id="PF01077">
    <property type="entry name" value="NIR_SIR"/>
    <property type="match status" value="1"/>
</dbReference>
<dbReference type="EC" id="1.8.1.-" evidence="9"/>
<feature type="domain" description="4Fe-4S ferredoxin-type" evidence="8">
    <location>
        <begin position="185"/>
        <end position="214"/>
    </location>
</feature>
<reference evidence="12" key="1">
    <citation type="journal article" date="2018" name="Genome Announc.">
        <title>Complete Genome Sequence of the Methanococcus maripaludis Type Strain JJ (DSM 2067), a Model for Selenoprotein Synthesis in Archaea.</title>
        <authorList>
            <person name="Poehlein A."/>
            <person name="Heym D."/>
            <person name="Quitzke V."/>
            <person name="Fersch J."/>
            <person name="Daniel R."/>
            <person name="Rother M."/>
        </authorList>
    </citation>
    <scope>NUCLEOTIDE SEQUENCE [LARGE SCALE GENOMIC DNA]</scope>
    <source>
        <strain evidence="12">DSM 2067</strain>
    </source>
</reference>
<evidence type="ECO:0000256" key="2">
    <source>
        <dbReference type="ARBA" id="ARBA00022485"/>
    </source>
</evidence>
<dbReference type="GO" id="GO:0000103">
    <property type="term" value="P:sulfate assimilation"/>
    <property type="evidence" value="ECO:0007669"/>
    <property type="project" value="TreeGrafter"/>
</dbReference>
<evidence type="ECO:0000313" key="13">
    <source>
        <dbReference type="Proteomes" id="UP000567099"/>
    </source>
</evidence>
<dbReference type="SUPFAM" id="SSF54862">
    <property type="entry name" value="4Fe-4S ferredoxins"/>
    <property type="match status" value="1"/>
</dbReference>
<reference evidence="10 13" key="3">
    <citation type="submission" date="2020-07" db="EMBL/GenBank/DDBJ databases">
        <title>Genomic Encyclopedia of Type Strains, Phase IV (KMG-V): Genome sequencing to study the core and pangenomes of soil and plant-associated prokaryotes.</title>
        <authorList>
            <person name="Whitman W."/>
        </authorList>
    </citation>
    <scope>NUCLEOTIDE SEQUENCE [LARGE SCALE GENOMIC DNA]</scope>
    <source>
        <strain evidence="10 13">C13</strain>
        <strain evidence="11 14">D1</strain>
    </source>
</reference>
<dbReference type="Gene3D" id="3.30.70.20">
    <property type="match status" value="1"/>
</dbReference>
<evidence type="ECO:0000259" key="8">
    <source>
        <dbReference type="PROSITE" id="PS51379"/>
    </source>
</evidence>
<dbReference type="KEGG" id="mmad:MMJJ_10160"/>
<keyword evidence="6" id="KW-0408">Iron</keyword>
<evidence type="ECO:0000256" key="6">
    <source>
        <dbReference type="ARBA" id="ARBA00023004"/>
    </source>
</evidence>
<evidence type="ECO:0000313" key="14">
    <source>
        <dbReference type="Proteomes" id="UP000590564"/>
    </source>
</evidence>
<keyword evidence="3" id="KW-0349">Heme</keyword>
<evidence type="ECO:0000256" key="7">
    <source>
        <dbReference type="ARBA" id="ARBA00023014"/>
    </source>
</evidence>
<dbReference type="InterPro" id="IPR017896">
    <property type="entry name" value="4Fe4S_Fe-S-bd"/>
</dbReference>
<dbReference type="SUPFAM" id="SSF56014">
    <property type="entry name" value="Nitrite and sulphite reductase 4Fe-4S domain-like"/>
    <property type="match status" value="1"/>
</dbReference>
<dbReference type="Proteomes" id="UP000239462">
    <property type="component" value="Chromosome"/>
</dbReference>
<dbReference type="RefSeq" id="WP_104837944.1">
    <property type="nucleotide sequence ID" value="NZ_CP026606.1"/>
</dbReference>
<dbReference type="Pfam" id="PF00037">
    <property type="entry name" value="Fer4"/>
    <property type="match status" value="1"/>
</dbReference>
<dbReference type="GO" id="GO:0051539">
    <property type="term" value="F:4 iron, 4 sulfur cluster binding"/>
    <property type="evidence" value="ECO:0007669"/>
    <property type="project" value="UniProtKB-KW"/>
</dbReference>
<evidence type="ECO:0000256" key="4">
    <source>
        <dbReference type="ARBA" id="ARBA00022723"/>
    </source>
</evidence>
<feature type="domain" description="4Fe-4S ferredoxin-type" evidence="8">
    <location>
        <begin position="156"/>
        <end position="184"/>
    </location>
</feature>
<evidence type="ECO:0000313" key="11">
    <source>
        <dbReference type="EMBL" id="MBB6497687.1"/>
    </source>
</evidence>
<organism evidence="9 12">
    <name type="scientific">Methanococcus maripaludis</name>
    <name type="common">Methanococcus deltae</name>
    <dbReference type="NCBI Taxonomy" id="39152"/>
    <lineage>
        <taxon>Archaea</taxon>
        <taxon>Methanobacteriati</taxon>
        <taxon>Methanobacteriota</taxon>
        <taxon>Methanomada group</taxon>
        <taxon>Methanococci</taxon>
        <taxon>Methanococcales</taxon>
        <taxon>Methanococcaceae</taxon>
        <taxon>Methanococcus</taxon>
    </lineage>
</organism>
<evidence type="ECO:0000313" key="9">
    <source>
        <dbReference type="EMBL" id="AVB76416.1"/>
    </source>
</evidence>
<evidence type="ECO:0000256" key="5">
    <source>
        <dbReference type="ARBA" id="ARBA00023002"/>
    </source>
</evidence>
<gene>
    <name evidence="9" type="primary">asrC</name>
    <name evidence="10" type="ORF">HNP94_001802</name>
    <name evidence="11" type="ORF">HNP96_001735</name>
    <name evidence="9" type="ORF">MMJJ_10160</name>
</gene>
<evidence type="ECO:0000256" key="3">
    <source>
        <dbReference type="ARBA" id="ARBA00022617"/>
    </source>
</evidence>
<dbReference type="EMBL" id="JACHED010000004">
    <property type="protein sequence ID" value="MBB6497687.1"/>
    <property type="molecule type" value="Genomic_DNA"/>
</dbReference>
<accession>A0A2L1CBZ6</accession>
<protein>
    <submittedName>
        <fullName evidence="9">Anaerobic sulfite reductase subunit C</fullName>
        <ecNumber evidence="9">1.8.1.-</ecNumber>
    </submittedName>
    <submittedName>
        <fullName evidence="10">Dissimilatory sulfite reductase (Desulfoviridin) alpha/beta subunit</fullName>
    </submittedName>
</protein>
<dbReference type="InterPro" id="IPR036136">
    <property type="entry name" value="Nit/Sulf_reduc_fer-like_dom_sf"/>
</dbReference>
<dbReference type="GO" id="GO:0020037">
    <property type="term" value="F:heme binding"/>
    <property type="evidence" value="ECO:0007669"/>
    <property type="project" value="InterPro"/>
</dbReference>
<dbReference type="GO" id="GO:0009337">
    <property type="term" value="C:sulfite reductase complex (NADPH)"/>
    <property type="evidence" value="ECO:0007669"/>
    <property type="project" value="TreeGrafter"/>
</dbReference>
<dbReference type="InterPro" id="IPR045854">
    <property type="entry name" value="NO2/SO3_Rdtase_4Fe4S_sf"/>
</dbReference>
<dbReference type="InterPro" id="IPR005117">
    <property type="entry name" value="NiRdtase/SiRdtase_haem-b_fer"/>
</dbReference>
<dbReference type="InterPro" id="IPR045169">
    <property type="entry name" value="NO2/SO3_Rdtase_4Fe4S_prot"/>
</dbReference>
<dbReference type="Proteomes" id="UP000590564">
    <property type="component" value="Unassembled WGS sequence"/>
</dbReference>
<evidence type="ECO:0000313" key="12">
    <source>
        <dbReference type="Proteomes" id="UP000239462"/>
    </source>
</evidence>
<proteinExistence type="inferred from homology"/>
<keyword evidence="4" id="KW-0479">Metal-binding</keyword>
<evidence type="ECO:0000313" key="10">
    <source>
        <dbReference type="EMBL" id="MBA2864774.1"/>
    </source>
</evidence>
<dbReference type="GeneID" id="36102102"/>
<reference evidence="9" key="2">
    <citation type="submission" date="2018-02" db="EMBL/GenBank/DDBJ databases">
        <title>Complete genome sequence of the Methanococcus maripaludis type strain JJ (DSM 2067), a model for selenoprotein synthesis in Archaea.</title>
        <authorList>
            <person name="Poehlein A."/>
            <person name="Heym D."/>
            <person name="Quitzke V."/>
            <person name="Fersch J."/>
            <person name="Daniel R."/>
            <person name="Rother M."/>
        </authorList>
    </citation>
    <scope>NUCLEOTIDE SEQUENCE [LARGE SCALE GENOMIC DNA]</scope>
    <source>
        <strain evidence="9">DSM 2067</strain>
    </source>
</reference>
<dbReference type="PROSITE" id="PS51379">
    <property type="entry name" value="4FE4S_FER_2"/>
    <property type="match status" value="2"/>
</dbReference>
<dbReference type="EMBL" id="CP026606">
    <property type="protein sequence ID" value="AVB76416.1"/>
    <property type="molecule type" value="Genomic_DNA"/>
</dbReference>
<dbReference type="Gene3D" id="3.30.413.10">
    <property type="entry name" value="Sulfite Reductase Hemoprotein, domain 1"/>
    <property type="match status" value="1"/>
</dbReference>
<dbReference type="GO" id="GO:0050311">
    <property type="term" value="F:sulfite reductase (ferredoxin) activity"/>
    <property type="evidence" value="ECO:0007669"/>
    <property type="project" value="TreeGrafter"/>
</dbReference>
<dbReference type="PANTHER" id="PTHR11493">
    <property type="entry name" value="SULFITE REDUCTASE [NADPH] SUBUNIT BETA-RELATED"/>
    <property type="match status" value="1"/>
</dbReference>
<keyword evidence="7" id="KW-0411">Iron-sulfur</keyword>
<dbReference type="InterPro" id="IPR006067">
    <property type="entry name" value="NO2/SO3_Rdtase_4Fe4S_dom"/>
</dbReference>
<keyword evidence="5 9" id="KW-0560">Oxidoreductase</keyword>
<dbReference type="AlphaFoldDB" id="A0A2L1CBZ6"/>
<dbReference type="EMBL" id="JACDUO010000003">
    <property type="protein sequence ID" value="MBA2864774.1"/>
    <property type="molecule type" value="Genomic_DNA"/>
</dbReference>
<evidence type="ECO:0000256" key="1">
    <source>
        <dbReference type="ARBA" id="ARBA00010429"/>
    </source>
</evidence>
<sequence length="281" mass="31111">MNKNEIANLKMQGFILQNDGKHFALRIKTDAGCMDSEKIDKLSEISKKYGRNYISFTVRLCVEIPWINYEDIPKIKEELKNSSLISGGTGNTVRPLVACKGTVCTHGLIDSQKICNELDSLFFGKKLPHKFKIGISGCPNNCAKAQLNDVGIIGQRIPKINEENCNGCTLCLKSCSVDAITIVDKKAVIDYEKCVNCGKCGESCKRKCISLKDGVLISVGGKFGKKYKIGENIGIYDAPNLEKIVSEIMDYFEENADSHERFGDTIDRTGISSLKEKLKGY</sequence>
<keyword evidence="2" id="KW-0004">4Fe-4S</keyword>
<dbReference type="InterPro" id="IPR006066">
    <property type="entry name" value="NO2/SO3_Rdtase_FeS/sirohaem_BS"/>
</dbReference>
<dbReference type="Proteomes" id="UP000567099">
    <property type="component" value="Unassembled WGS sequence"/>
</dbReference>
<dbReference type="Pfam" id="PF03460">
    <property type="entry name" value="NIR_SIR_ferr"/>
    <property type="match status" value="1"/>
</dbReference>
<dbReference type="GO" id="GO:0016002">
    <property type="term" value="F:sulfite reductase activity"/>
    <property type="evidence" value="ECO:0007669"/>
    <property type="project" value="TreeGrafter"/>
</dbReference>
<dbReference type="PROSITE" id="PS00365">
    <property type="entry name" value="NIR_SIR"/>
    <property type="match status" value="1"/>
</dbReference>
<dbReference type="SUPFAM" id="SSF55124">
    <property type="entry name" value="Nitrite/Sulfite reductase N-terminal domain-like"/>
    <property type="match status" value="1"/>
</dbReference>